<accession>A0A9E7ERM7</accession>
<organism evidence="2 3">
    <name type="scientific">Musa troglodytarum</name>
    <name type="common">fe'i banana</name>
    <dbReference type="NCBI Taxonomy" id="320322"/>
    <lineage>
        <taxon>Eukaryota</taxon>
        <taxon>Viridiplantae</taxon>
        <taxon>Streptophyta</taxon>
        <taxon>Embryophyta</taxon>
        <taxon>Tracheophyta</taxon>
        <taxon>Spermatophyta</taxon>
        <taxon>Magnoliopsida</taxon>
        <taxon>Liliopsida</taxon>
        <taxon>Zingiberales</taxon>
        <taxon>Musaceae</taxon>
        <taxon>Musa</taxon>
    </lineage>
</organism>
<dbReference type="PANTHER" id="PTHR34538">
    <property type="entry name" value="EXPRESSED PROTEIN"/>
    <property type="match status" value="1"/>
</dbReference>
<sequence>MAAGDLTKKTAPFMFRLPRTIARFMRSDSTLALARSHFFHRPTLNEGEAAETRLKGKASGMSWAGRVACVTNCGMRHQRSLLWRIRTRIRNAIRKGSRPKVRLQYDPFEYALNFDDGFYGLNEAITDYRDIRNLQCG</sequence>
<dbReference type="AlphaFoldDB" id="A0A9E7ERM7"/>
<proteinExistence type="predicted"/>
<evidence type="ECO:0000313" key="2">
    <source>
        <dbReference type="EMBL" id="URD81956.1"/>
    </source>
</evidence>
<keyword evidence="3" id="KW-1185">Reference proteome</keyword>
<evidence type="ECO:0000313" key="3">
    <source>
        <dbReference type="Proteomes" id="UP001055439"/>
    </source>
</evidence>
<protein>
    <submittedName>
        <fullName evidence="2">Uncharacterized protein</fullName>
    </submittedName>
</protein>
<dbReference type="EMBL" id="CP097503">
    <property type="protein sequence ID" value="URD78736.1"/>
    <property type="molecule type" value="Genomic_DNA"/>
</dbReference>
<reference evidence="2" key="1">
    <citation type="submission" date="2022-05" db="EMBL/GenBank/DDBJ databases">
        <title>The Musa troglodytarum L. genome provides insights into the mechanism of non-climacteric behaviour and enrichment of carotenoids.</title>
        <authorList>
            <person name="Wang J."/>
        </authorList>
    </citation>
    <scope>NUCLEOTIDE SEQUENCE</scope>
    <source>
        <tissue evidence="2">Leaf</tissue>
    </source>
</reference>
<dbReference type="OrthoDB" id="1932900at2759"/>
<dbReference type="EMBL" id="CP097503">
    <property type="protein sequence ID" value="URD81956.1"/>
    <property type="molecule type" value="Genomic_DNA"/>
</dbReference>
<dbReference type="PANTHER" id="PTHR34538:SF13">
    <property type="entry name" value="OS02G0637200 PROTEIN"/>
    <property type="match status" value="1"/>
</dbReference>
<evidence type="ECO:0000313" key="1">
    <source>
        <dbReference type="EMBL" id="URD78736.1"/>
    </source>
</evidence>
<dbReference type="Proteomes" id="UP001055439">
    <property type="component" value="Chromosome 10"/>
</dbReference>
<gene>
    <name evidence="2" type="ORF">MUK42_05328</name>
    <name evidence="1" type="ORF">MUK42_10353</name>
</gene>
<name>A0A9E7ERM7_9LILI</name>